<keyword evidence="3" id="KW-1185">Reference proteome</keyword>
<evidence type="ECO:0000256" key="1">
    <source>
        <dbReference type="SAM" id="MobiDB-lite"/>
    </source>
</evidence>
<proteinExistence type="predicted"/>
<feature type="compositionally biased region" description="Basic and acidic residues" evidence="1">
    <location>
        <begin position="437"/>
        <end position="453"/>
    </location>
</feature>
<protein>
    <submittedName>
        <fullName evidence="2">Uncharacterized protein</fullName>
    </submittedName>
</protein>
<feature type="region of interest" description="Disordered" evidence="1">
    <location>
        <begin position="338"/>
        <end position="464"/>
    </location>
</feature>
<dbReference type="AlphaFoldDB" id="A0AAJ0FVK0"/>
<accession>A0AAJ0FVK0</accession>
<comment type="caution">
    <text evidence="2">The sequence shown here is derived from an EMBL/GenBank/DDBJ whole genome shotgun (WGS) entry which is preliminary data.</text>
</comment>
<feature type="compositionally biased region" description="Basic residues" evidence="1">
    <location>
        <begin position="650"/>
        <end position="665"/>
    </location>
</feature>
<feature type="compositionally biased region" description="Polar residues" evidence="1">
    <location>
        <begin position="338"/>
        <end position="349"/>
    </location>
</feature>
<feature type="compositionally biased region" description="Polar residues" evidence="1">
    <location>
        <begin position="399"/>
        <end position="412"/>
    </location>
</feature>
<sequence>MFGAFGWFDAAYDLNDDLVFGRDLVEPYNVGSWAPGGTSEDELFEILYEPDVPWFKVIALLSLQEEVTRTIEAILLEIVEQECGQLDTQVASAGVRVGGDTQSRVMPWSTFEISPYEPGIEQYQFPVAFVDYCFKAAWTSLEDIPNWHLNHFLTTLGHHNPCMDFGSIESLKKLLGCDISYNAKQTRLYIGCNSGQQVVEDAVVTLDNLLQLAVSIMQNTHHIICAEDCKSKKFSYKWLSHVGLSRTTYAPLSQLPQRENLLNFQSAVSIRAKVKNSQGNWVCDNTQYKQKESLGVPQPFSRFKGHAYMRKQAISISDQIEKVQGLLLLEKEGMNYSPSSWQAGTPLSDRSQRCESSDTSLAPSDAQHGGSEIPKQEAGRPSPRLYQAESEDLICFDGSSPSDESESTNQEPTGPVPCSLLDDIRPVEPHPSVIKPDSMKPKTPDTPGPERPKPSQVDVGSGPQWSSNGLLKILAQVPDGKTRFATTLSTIGDDADIIAGTGTCTSSHWNPLTTEVTYQIECTYDGEQLVVEIDANTFEYSCRGPNTETGRTFIHCPGNAWDMKATVSQSRNLSLSNLHSTIGQAIVDSLAVITATSGEPIVELSSNEQLGCIQAVRVQHLAKYSHEDVPDSLLSIVMFQKLLPSDARSNRRRWTVPKSQRHGQRHSPATSDPSLWFEAYISSSSLEDLLKDNISLSTGDRLPLACEHALQDHCYSFCGPAFDLIARLDQIGWSNNNGISAPPKLTFTDSTAEARERSGKDYTFW</sequence>
<evidence type="ECO:0000313" key="3">
    <source>
        <dbReference type="Proteomes" id="UP001251528"/>
    </source>
</evidence>
<dbReference type="Proteomes" id="UP001251528">
    <property type="component" value="Unassembled WGS sequence"/>
</dbReference>
<evidence type="ECO:0000313" key="2">
    <source>
        <dbReference type="EMBL" id="KAK2606137.1"/>
    </source>
</evidence>
<dbReference type="EMBL" id="JASWJB010000045">
    <property type="protein sequence ID" value="KAK2606137.1"/>
    <property type="molecule type" value="Genomic_DNA"/>
</dbReference>
<gene>
    <name evidence="2" type="ORF">QQS21_003420</name>
</gene>
<organism evidence="2 3">
    <name type="scientific">Conoideocrella luteorostrata</name>
    <dbReference type="NCBI Taxonomy" id="1105319"/>
    <lineage>
        <taxon>Eukaryota</taxon>
        <taxon>Fungi</taxon>
        <taxon>Dikarya</taxon>
        <taxon>Ascomycota</taxon>
        <taxon>Pezizomycotina</taxon>
        <taxon>Sordariomycetes</taxon>
        <taxon>Hypocreomycetidae</taxon>
        <taxon>Hypocreales</taxon>
        <taxon>Clavicipitaceae</taxon>
        <taxon>Conoideocrella</taxon>
    </lineage>
</organism>
<name>A0AAJ0FVK0_9HYPO</name>
<reference evidence="2" key="1">
    <citation type="submission" date="2023-06" db="EMBL/GenBank/DDBJ databases">
        <title>Conoideocrella luteorostrata (Hypocreales: Clavicipitaceae), a potential biocontrol fungus for elongate hemlock scale in United States Christmas tree production areas.</title>
        <authorList>
            <person name="Barrett H."/>
            <person name="Lovett B."/>
            <person name="Macias A.M."/>
            <person name="Stajich J.E."/>
            <person name="Kasson M.T."/>
        </authorList>
    </citation>
    <scope>NUCLEOTIDE SEQUENCE</scope>
    <source>
        <strain evidence="2">ARSEF 14590</strain>
    </source>
</reference>
<feature type="region of interest" description="Disordered" evidence="1">
    <location>
        <begin position="650"/>
        <end position="670"/>
    </location>
</feature>